<evidence type="ECO:0000313" key="2">
    <source>
        <dbReference type="Proteomes" id="UP000195442"/>
    </source>
</evidence>
<gene>
    <name evidence="1" type="ORF">CRENPOLYSF2_1300003</name>
</gene>
<dbReference type="PROSITE" id="PS51257">
    <property type="entry name" value="PROKAR_LIPOPROTEIN"/>
    <property type="match status" value="1"/>
</dbReference>
<dbReference type="OrthoDB" id="5571774at2"/>
<dbReference type="Proteomes" id="UP000195442">
    <property type="component" value="Unassembled WGS sequence"/>
</dbReference>
<sequence length="105" mass="11695">MQKFFHTQSSLAVICLPLLIIGCASEPVSVAKPEPEQIISGETMLRESQGIASLGERWKSGKQLVERGNTMVNEGEAKIEEGNRLISEGNKIIRESEEHYKNIKK</sequence>
<proteinExistence type="predicted"/>
<evidence type="ECO:0008006" key="3">
    <source>
        <dbReference type="Google" id="ProtNLM"/>
    </source>
</evidence>
<keyword evidence="2" id="KW-1185">Reference proteome</keyword>
<accession>A0A1R4H0G2</accession>
<name>A0A1R4H0G2_9GAMM</name>
<dbReference type="AlphaFoldDB" id="A0A1R4H0G2"/>
<dbReference type="RefSeq" id="WP_087145768.1">
    <property type="nucleotide sequence ID" value="NZ_FUKJ01000036.1"/>
</dbReference>
<organism evidence="1 2">
    <name type="scientific">Crenothrix polyspora</name>
    <dbReference type="NCBI Taxonomy" id="360316"/>
    <lineage>
        <taxon>Bacteria</taxon>
        <taxon>Pseudomonadati</taxon>
        <taxon>Pseudomonadota</taxon>
        <taxon>Gammaproteobacteria</taxon>
        <taxon>Methylococcales</taxon>
        <taxon>Crenotrichaceae</taxon>
        <taxon>Crenothrix</taxon>
    </lineage>
</organism>
<dbReference type="EMBL" id="FUKJ01000036">
    <property type="protein sequence ID" value="SJM89737.1"/>
    <property type="molecule type" value="Genomic_DNA"/>
</dbReference>
<protein>
    <recommendedName>
        <fullName evidence="3">Lipoprotein</fullName>
    </recommendedName>
</protein>
<reference evidence="2" key="1">
    <citation type="submission" date="2017-02" db="EMBL/GenBank/DDBJ databases">
        <authorList>
            <person name="Daims H."/>
        </authorList>
    </citation>
    <scope>NUCLEOTIDE SEQUENCE [LARGE SCALE GENOMIC DNA]</scope>
</reference>
<evidence type="ECO:0000313" key="1">
    <source>
        <dbReference type="EMBL" id="SJM89737.1"/>
    </source>
</evidence>